<dbReference type="EMBL" id="CP028349">
    <property type="protein sequence ID" value="AVV36491.1"/>
    <property type="molecule type" value="Genomic_DNA"/>
</dbReference>
<sequence>MHDNRTVKASTSIDGASRHHPSEAGVNTNQRRISLQVQFLLRKLIAEKSAIPVILQAVQHSEHRL</sequence>
<evidence type="ECO:0000256" key="1">
    <source>
        <dbReference type="SAM" id="MobiDB-lite"/>
    </source>
</evidence>
<dbReference type="AlphaFoldDB" id="A0AAN1NP28"/>
<evidence type="ECO:0000313" key="2">
    <source>
        <dbReference type="EMBL" id="AVV36491.1"/>
    </source>
</evidence>
<evidence type="ECO:0000313" key="3">
    <source>
        <dbReference type="Proteomes" id="UP000241538"/>
    </source>
</evidence>
<gene>
    <name evidence="2" type="ORF">C9381_04430</name>
</gene>
<feature type="region of interest" description="Disordered" evidence="1">
    <location>
        <begin position="1"/>
        <end position="29"/>
    </location>
</feature>
<proteinExistence type="predicted"/>
<organism evidence="2 3">
    <name type="scientific">Pantoea vagans</name>
    <dbReference type="NCBI Taxonomy" id="470934"/>
    <lineage>
        <taxon>Bacteria</taxon>
        <taxon>Pseudomonadati</taxon>
        <taxon>Pseudomonadota</taxon>
        <taxon>Gammaproteobacteria</taxon>
        <taxon>Enterobacterales</taxon>
        <taxon>Erwiniaceae</taxon>
        <taxon>Pantoea</taxon>
    </lineage>
</organism>
<name>A0AAN1NP28_9GAMM</name>
<protein>
    <submittedName>
        <fullName evidence="2">Uncharacterized protein</fullName>
    </submittedName>
</protein>
<accession>A0AAN1NP28</accession>
<reference evidence="2 3" key="1">
    <citation type="journal article" date="2018" name="Int J Genomics">
        <title>Comparative Genomics Analysis of Plasmid pPV989-94 from a Clinical Isolate of Pantoea vagans PV989.</title>
        <authorList>
            <person name="Xu L."/>
            <person name="Yin M."/>
            <person name="Zhu T."/>
            <person name="Lu J."/>
            <person name="Bao Q."/>
        </authorList>
    </citation>
    <scope>NUCLEOTIDE SEQUENCE [LARGE SCALE GENOMIC DNA]</scope>
    <source>
        <strain evidence="2 3">PV989</strain>
    </source>
</reference>
<dbReference type="Proteomes" id="UP000241538">
    <property type="component" value="Chromosome"/>
</dbReference>